<feature type="region of interest" description="Disordered" evidence="2">
    <location>
        <begin position="167"/>
        <end position="192"/>
    </location>
</feature>
<sequence>MQSSDWLQEDIDNLHAMVLKALSEGKSREEGFKQYARAKGIKSVNAVRYKWITTSPSTAELTLKVGSEHDKKIQRPPGSTRFVGDELTLAKDASHEHDPERLQAELDRILVMVNKLRDKNRLLRRENRQLLENLQVALSRLKPEKPQVVIVVGAEDWKPEKLAKFIQSTQNGTEDTRSWETANPVRLQDLQA</sequence>
<organism evidence="3 4">
    <name type="scientific">Alicyclobacillus mengziensis</name>
    <dbReference type="NCBI Taxonomy" id="2931921"/>
    <lineage>
        <taxon>Bacteria</taxon>
        <taxon>Bacillati</taxon>
        <taxon>Bacillota</taxon>
        <taxon>Bacilli</taxon>
        <taxon>Bacillales</taxon>
        <taxon>Alicyclobacillaceae</taxon>
        <taxon>Alicyclobacillus</taxon>
    </lineage>
</organism>
<keyword evidence="1" id="KW-0175">Coiled coil</keyword>
<proteinExistence type="predicted"/>
<evidence type="ECO:0000256" key="2">
    <source>
        <dbReference type="SAM" id="MobiDB-lite"/>
    </source>
</evidence>
<accession>A0A9X7Z810</accession>
<dbReference type="Proteomes" id="UP000663505">
    <property type="component" value="Chromosome"/>
</dbReference>
<gene>
    <name evidence="3" type="ORF">JZ786_01645</name>
</gene>
<evidence type="ECO:0000256" key="1">
    <source>
        <dbReference type="SAM" id="Coils"/>
    </source>
</evidence>
<evidence type="ECO:0000313" key="4">
    <source>
        <dbReference type="Proteomes" id="UP000663505"/>
    </source>
</evidence>
<evidence type="ECO:0000313" key="3">
    <source>
        <dbReference type="EMBL" id="QSO47778.1"/>
    </source>
</evidence>
<dbReference type="RefSeq" id="WP_206657121.1">
    <property type="nucleotide sequence ID" value="NZ_CP071182.1"/>
</dbReference>
<protein>
    <submittedName>
        <fullName evidence="3">Uncharacterized protein</fullName>
    </submittedName>
</protein>
<feature type="coiled-coil region" evidence="1">
    <location>
        <begin position="106"/>
        <end position="140"/>
    </location>
</feature>
<name>A0A9X7Z810_9BACL</name>
<dbReference type="EMBL" id="CP071182">
    <property type="protein sequence ID" value="QSO47778.1"/>
    <property type="molecule type" value="Genomic_DNA"/>
</dbReference>
<dbReference type="AlphaFoldDB" id="A0A9X7Z810"/>
<dbReference type="KEGG" id="afx:JZ786_01645"/>
<reference evidence="3 4" key="1">
    <citation type="submission" date="2021-02" db="EMBL/GenBank/DDBJ databases">
        <title>Alicyclobacillus curvatus sp. nov. and Alicyclobacillus mengziensis sp. nov., two acidophilic bacteria isolated from acid mine drainage.</title>
        <authorList>
            <person name="Huang Y."/>
        </authorList>
    </citation>
    <scope>NUCLEOTIDE SEQUENCE [LARGE SCALE GENOMIC DNA]</scope>
    <source>
        <strain evidence="3 4">S30H14</strain>
    </source>
</reference>
<keyword evidence="4" id="KW-1185">Reference proteome</keyword>